<dbReference type="PANTHER" id="PTHR36836">
    <property type="entry name" value="COLANIC ACID BIOSYNTHESIS PROTEIN WCAK"/>
    <property type="match status" value="1"/>
</dbReference>
<dbReference type="Proteomes" id="UP001253545">
    <property type="component" value="Unassembled WGS sequence"/>
</dbReference>
<dbReference type="Pfam" id="PF04230">
    <property type="entry name" value="PS_pyruv_trans"/>
    <property type="match status" value="1"/>
</dbReference>
<dbReference type="GO" id="GO:0016740">
    <property type="term" value="F:transferase activity"/>
    <property type="evidence" value="ECO:0007669"/>
    <property type="project" value="UniProtKB-KW"/>
</dbReference>
<organism evidence="2 3">
    <name type="scientific">Glaciecola petra</name>
    <dbReference type="NCBI Taxonomy" id="3075602"/>
    <lineage>
        <taxon>Bacteria</taxon>
        <taxon>Pseudomonadati</taxon>
        <taxon>Pseudomonadota</taxon>
        <taxon>Gammaproteobacteria</taxon>
        <taxon>Alteromonadales</taxon>
        <taxon>Alteromonadaceae</taxon>
        <taxon>Glaciecola</taxon>
    </lineage>
</organism>
<proteinExistence type="predicted"/>
<gene>
    <name evidence="2" type="ORF">RM552_02270</name>
</gene>
<reference evidence="2 3" key="1">
    <citation type="submission" date="2023-09" db="EMBL/GenBank/DDBJ databases">
        <authorList>
            <person name="Rey-Velasco X."/>
        </authorList>
    </citation>
    <scope>NUCLEOTIDE SEQUENCE [LARGE SCALE GENOMIC DNA]</scope>
    <source>
        <strain evidence="2 3">P117</strain>
    </source>
</reference>
<evidence type="ECO:0000313" key="2">
    <source>
        <dbReference type="EMBL" id="MDT0593667.1"/>
    </source>
</evidence>
<accession>A0ABU2ZM19</accession>
<dbReference type="PANTHER" id="PTHR36836:SF1">
    <property type="entry name" value="COLANIC ACID BIOSYNTHESIS PROTEIN WCAK"/>
    <property type="match status" value="1"/>
</dbReference>
<dbReference type="EMBL" id="JAVRHX010000001">
    <property type="protein sequence ID" value="MDT0593667.1"/>
    <property type="molecule type" value="Genomic_DNA"/>
</dbReference>
<name>A0ABU2ZM19_9ALTE</name>
<keyword evidence="2" id="KW-0808">Transferase</keyword>
<evidence type="ECO:0000313" key="3">
    <source>
        <dbReference type="Proteomes" id="UP001253545"/>
    </source>
</evidence>
<sequence>MSENYNIFIPELVPLENKGEEAIVRGIADVLFPDGNCEIHLFDEIEEYRFEDGIHVYPVKWFISPWLNREFGLGVSYEKLRDSSYSILRNGLHKIYPNWVAKHCSALVKTNKILNQIHSGKAPSGEKEIRLKQLLDCDYIVAGHDGALDDRVCHVIDVFMNYGKKFGVFGVEFPLTFKSPAIINVLYSTLAKADFFYCRTEASHNVVNQNFPNIKSETLADPAFGMKPVDSSVLNQIIGRNNLDEFFSKPVVMCTSCEPPPISRYCFEDIKTPDLKLSAHRDLYAELIKHIAERHDVNILFLPHAIGPGKALDDRIIANDILKRSGLSEDRARLLKDLLSGKELKALIGSAEFLVAERIHSMIGSVGVNTPFFVMGSKTDRRIKGIVCDMLQLQDNVYYLNNPSKDECIEHFEDVWSRKEDIQGRLQNTFHKMKDNLENKAKLMRKFIKH</sequence>
<dbReference type="RefSeq" id="WP_311367172.1">
    <property type="nucleotide sequence ID" value="NZ_JAVRHX010000001.1"/>
</dbReference>
<comment type="caution">
    <text evidence="2">The sequence shown here is derived from an EMBL/GenBank/DDBJ whole genome shotgun (WGS) entry which is preliminary data.</text>
</comment>
<protein>
    <submittedName>
        <fullName evidence="2">Polysaccharide pyruvyl transferase family protein</fullName>
    </submittedName>
</protein>
<feature type="domain" description="Polysaccharide pyruvyl transferase" evidence="1">
    <location>
        <begin position="17"/>
        <end position="377"/>
    </location>
</feature>
<dbReference type="InterPro" id="IPR007345">
    <property type="entry name" value="Polysacch_pyruvyl_Trfase"/>
</dbReference>
<evidence type="ECO:0000259" key="1">
    <source>
        <dbReference type="Pfam" id="PF04230"/>
    </source>
</evidence>
<keyword evidence="3" id="KW-1185">Reference proteome</keyword>